<sequence>WIDESTMSQDDRARAHFAFALLNDAVSPSNTLLNPLAVKELFNSGGTSLVRGLSHLVDDLLHNDGLPRQVTPHAFEVGKTLATTPGAVVFRNELLELIQYRSMSEKQYAKPLLIVPPQINKFYIFDLSPSNSFVQYALKNGLQVFILSRRNPD</sequence>
<evidence type="ECO:0000313" key="5">
    <source>
        <dbReference type="Proteomes" id="UP000423257"/>
    </source>
</evidence>
<keyword evidence="1" id="KW-0808">Transferase</keyword>
<evidence type="ECO:0000259" key="3">
    <source>
        <dbReference type="Pfam" id="PF07167"/>
    </source>
</evidence>
<keyword evidence="2" id="KW-0012">Acyltransferase</keyword>
<name>A0A6H9S1P5_9PSED</name>
<evidence type="ECO:0000256" key="2">
    <source>
        <dbReference type="ARBA" id="ARBA00023315"/>
    </source>
</evidence>
<dbReference type="Pfam" id="PF07167">
    <property type="entry name" value="PhaC_N"/>
    <property type="match status" value="1"/>
</dbReference>
<dbReference type="Proteomes" id="UP000423257">
    <property type="component" value="Unassembled WGS sequence"/>
</dbReference>
<comment type="caution">
    <text evidence="4">The sequence shown here is derived from an EMBL/GenBank/DDBJ whole genome shotgun (WGS) entry which is preliminary data.</text>
</comment>
<dbReference type="PANTHER" id="PTHR36837:SF5">
    <property type="entry name" value="POLY-3-HYDROXYBUTYRATE SYNTHASE"/>
    <property type="match status" value="1"/>
</dbReference>
<dbReference type="GO" id="GO:0016746">
    <property type="term" value="F:acyltransferase activity"/>
    <property type="evidence" value="ECO:0007669"/>
    <property type="project" value="UniProtKB-KW"/>
</dbReference>
<dbReference type="InterPro" id="IPR051321">
    <property type="entry name" value="PHA/PHB_synthase"/>
</dbReference>
<evidence type="ECO:0000313" key="4">
    <source>
        <dbReference type="EMBL" id="KAB0541839.1"/>
    </source>
</evidence>
<dbReference type="AlphaFoldDB" id="A0A6H9S1P5"/>
<accession>A0A6H9S1P5</accession>
<evidence type="ECO:0000256" key="1">
    <source>
        <dbReference type="ARBA" id="ARBA00022679"/>
    </source>
</evidence>
<proteinExistence type="predicted"/>
<feature type="non-terminal residue" evidence="4">
    <location>
        <position position="1"/>
    </location>
</feature>
<feature type="non-terminal residue" evidence="4">
    <location>
        <position position="153"/>
    </location>
</feature>
<dbReference type="GO" id="GO:0042619">
    <property type="term" value="P:poly-hydroxybutyrate biosynthetic process"/>
    <property type="evidence" value="ECO:0007669"/>
    <property type="project" value="InterPro"/>
</dbReference>
<organism evidence="4 5">
    <name type="scientific">Pseudomonas palleroniana</name>
    <dbReference type="NCBI Taxonomy" id="191390"/>
    <lineage>
        <taxon>Bacteria</taxon>
        <taxon>Pseudomonadati</taxon>
        <taxon>Pseudomonadota</taxon>
        <taxon>Gammaproteobacteria</taxon>
        <taxon>Pseudomonadales</taxon>
        <taxon>Pseudomonadaceae</taxon>
        <taxon>Pseudomonas</taxon>
    </lineage>
</organism>
<reference evidence="4 5" key="1">
    <citation type="submission" date="2019-09" db="EMBL/GenBank/DDBJ databases">
        <title>Draft genome sequences of 48 bacterial type strains from the CCUG.</title>
        <authorList>
            <person name="Tunovic T."/>
            <person name="Pineiro-Iglesias B."/>
            <person name="Unosson C."/>
            <person name="Inganas E."/>
            <person name="Ohlen M."/>
            <person name="Cardew S."/>
            <person name="Jensie-Markopoulos S."/>
            <person name="Salva-Serra F."/>
            <person name="Jaen-Luchoro D."/>
            <person name="Karlsson R."/>
            <person name="Svensson-Stadler L."/>
            <person name="Chun J."/>
            <person name="Moore E."/>
        </authorList>
    </citation>
    <scope>NUCLEOTIDE SEQUENCE [LARGE SCALE GENOMIC DNA]</scope>
    <source>
        <strain evidence="4 5">CCUG 51524</strain>
    </source>
</reference>
<feature type="domain" description="Poly-beta-hydroxybutyrate polymerase N-terminal" evidence="3">
    <location>
        <begin position="1"/>
        <end position="137"/>
    </location>
</feature>
<gene>
    <name evidence="4" type="ORF">F7R03_31395</name>
</gene>
<protein>
    <submittedName>
        <fullName evidence="4">Class II poly(R)-hydroxyalkanoic acid synthase</fullName>
    </submittedName>
</protein>
<dbReference type="InterPro" id="IPR010941">
    <property type="entry name" value="PhaC_N"/>
</dbReference>
<dbReference type="EMBL" id="VZPQ01000638">
    <property type="protein sequence ID" value="KAB0541839.1"/>
    <property type="molecule type" value="Genomic_DNA"/>
</dbReference>
<dbReference type="PANTHER" id="PTHR36837">
    <property type="entry name" value="POLY(3-HYDROXYALKANOATE) POLYMERASE SUBUNIT PHAC"/>
    <property type="match status" value="1"/>
</dbReference>